<dbReference type="AlphaFoldDB" id="C1DZ67"/>
<reference evidence="1 2" key="1">
    <citation type="journal article" date="2009" name="Science">
        <title>Green evolution and dynamic adaptations revealed by genomes of the marine picoeukaryotes Micromonas.</title>
        <authorList>
            <person name="Worden A.Z."/>
            <person name="Lee J.H."/>
            <person name="Mock T."/>
            <person name="Rouze P."/>
            <person name="Simmons M.P."/>
            <person name="Aerts A.L."/>
            <person name="Allen A.E."/>
            <person name="Cuvelier M.L."/>
            <person name="Derelle E."/>
            <person name="Everett M.V."/>
            <person name="Foulon E."/>
            <person name="Grimwood J."/>
            <person name="Gundlach H."/>
            <person name="Henrissat B."/>
            <person name="Napoli C."/>
            <person name="McDonald S.M."/>
            <person name="Parker M.S."/>
            <person name="Rombauts S."/>
            <person name="Salamov A."/>
            <person name="Von Dassow P."/>
            <person name="Badger J.H."/>
            <person name="Coutinho P.M."/>
            <person name="Demir E."/>
            <person name="Dubchak I."/>
            <person name="Gentemann C."/>
            <person name="Eikrem W."/>
            <person name="Gready J.E."/>
            <person name="John U."/>
            <person name="Lanier W."/>
            <person name="Lindquist E.A."/>
            <person name="Lucas S."/>
            <person name="Mayer K.F."/>
            <person name="Moreau H."/>
            <person name="Not F."/>
            <person name="Otillar R."/>
            <person name="Panaud O."/>
            <person name="Pangilinan J."/>
            <person name="Paulsen I."/>
            <person name="Piegu B."/>
            <person name="Poliakov A."/>
            <person name="Robbens S."/>
            <person name="Schmutz J."/>
            <person name="Toulza E."/>
            <person name="Wyss T."/>
            <person name="Zelensky A."/>
            <person name="Zhou K."/>
            <person name="Armbrust E.V."/>
            <person name="Bhattacharya D."/>
            <person name="Goodenough U.W."/>
            <person name="Van de Peer Y."/>
            <person name="Grigoriev I.V."/>
        </authorList>
    </citation>
    <scope>NUCLEOTIDE SEQUENCE [LARGE SCALE GENOMIC DNA]</scope>
    <source>
        <strain evidence="2">RCC299 / NOUM17</strain>
    </source>
</reference>
<keyword evidence="2" id="KW-1185">Reference proteome</keyword>
<dbReference type="OrthoDB" id="513821at2759"/>
<dbReference type="RefSeq" id="XP_002500297.1">
    <property type="nucleotide sequence ID" value="XM_002500251.1"/>
</dbReference>
<evidence type="ECO:0000313" key="1">
    <source>
        <dbReference type="EMBL" id="ACO61555.1"/>
    </source>
</evidence>
<name>C1DZ67_MICCC</name>
<organism evidence="1 2">
    <name type="scientific">Micromonas commoda (strain RCC299 / NOUM17 / CCMP2709)</name>
    <name type="common">Picoplanktonic green alga</name>
    <dbReference type="NCBI Taxonomy" id="296587"/>
    <lineage>
        <taxon>Eukaryota</taxon>
        <taxon>Viridiplantae</taxon>
        <taxon>Chlorophyta</taxon>
        <taxon>Mamiellophyceae</taxon>
        <taxon>Mamiellales</taxon>
        <taxon>Mamiellaceae</taxon>
        <taxon>Micromonas</taxon>
    </lineage>
</organism>
<gene>
    <name evidence="1" type="ORF">MICPUN_107655</name>
</gene>
<protein>
    <submittedName>
        <fullName evidence="1">Uncharacterized protein</fullName>
    </submittedName>
</protein>
<dbReference type="OMA" id="MEAMDYE"/>
<evidence type="ECO:0000313" key="2">
    <source>
        <dbReference type="Proteomes" id="UP000002009"/>
    </source>
</evidence>
<dbReference type="KEGG" id="mis:MICPUN_107655"/>
<dbReference type="EMBL" id="CP001323">
    <property type="protein sequence ID" value="ACO61555.1"/>
    <property type="molecule type" value="Genomic_DNA"/>
</dbReference>
<dbReference type="GeneID" id="8241487"/>
<sequence>MKALQAKESADTNEAVDAAIEREQAIVAGIRGDAADRPMPEDFDALIEHLLSTPMEAMDYETVRCGPLMTKAFVAHIRDNQKKLAAAGPSGEESLVELQALEEWVMVARERQSEREDNARRAAAVEANGGEAPPVTAVPIDANSETSKSETRFSVGEKFEILMSCAANGVDALRNAIIELAKKDEIDDVLVGMLQSNALNAEEAGDEGRAKFLRKVAEVCVRERKAAGFE</sequence>
<accession>C1DZ67</accession>
<dbReference type="InParanoid" id="C1DZ67"/>
<proteinExistence type="predicted"/>
<dbReference type="Proteomes" id="UP000002009">
    <property type="component" value="Chromosome 2"/>
</dbReference>